<feature type="signal peptide" evidence="3">
    <location>
        <begin position="1"/>
        <end position="24"/>
    </location>
</feature>
<dbReference type="STRING" id="407821.A0A087UE24"/>
<keyword evidence="2" id="KW-0325">Glycoprotein</keyword>
<dbReference type="SUPFAM" id="SSF53474">
    <property type="entry name" value="alpha/beta-Hydrolases"/>
    <property type="match status" value="1"/>
</dbReference>
<keyword evidence="6" id="KW-1185">Reference proteome</keyword>
<dbReference type="Gene3D" id="3.40.50.1820">
    <property type="entry name" value="alpha/beta hydrolase"/>
    <property type="match status" value="1"/>
</dbReference>
<dbReference type="Proteomes" id="UP000054359">
    <property type="component" value="Unassembled WGS sequence"/>
</dbReference>
<dbReference type="AlphaFoldDB" id="A0A087UE24"/>
<feature type="non-terminal residue" evidence="5">
    <location>
        <position position="413"/>
    </location>
</feature>
<feature type="chain" id="PRO_5001830492" evidence="3">
    <location>
        <begin position="25"/>
        <end position="413"/>
    </location>
</feature>
<protein>
    <submittedName>
        <fullName evidence="5">Venom carboxylesterase-6</fullName>
    </submittedName>
</protein>
<dbReference type="PANTHER" id="PTHR43903">
    <property type="entry name" value="NEUROLIGIN"/>
    <property type="match status" value="1"/>
</dbReference>
<evidence type="ECO:0000259" key="4">
    <source>
        <dbReference type="Pfam" id="PF00135"/>
    </source>
</evidence>
<evidence type="ECO:0000256" key="3">
    <source>
        <dbReference type="SAM" id="SignalP"/>
    </source>
</evidence>
<reference evidence="5 6" key="1">
    <citation type="submission" date="2013-11" db="EMBL/GenBank/DDBJ databases">
        <title>Genome sequencing of Stegodyphus mimosarum.</title>
        <authorList>
            <person name="Bechsgaard J."/>
        </authorList>
    </citation>
    <scope>NUCLEOTIDE SEQUENCE [LARGE SCALE GENOMIC DNA]</scope>
</reference>
<dbReference type="InterPro" id="IPR029058">
    <property type="entry name" value="AB_hydrolase_fold"/>
</dbReference>
<evidence type="ECO:0000313" key="5">
    <source>
        <dbReference type="EMBL" id="KFM75613.1"/>
    </source>
</evidence>
<gene>
    <name evidence="5" type="ORF">X975_21533</name>
</gene>
<sequence length="413" mass="46419">MRILGLQWEIFVKACFLLFLCNESYEVVVHTKWGPVRGYALKNEPNSVYAFRNIPYAKQPVGDLRFELPKEVEPWSSKDELNQRKEIHCPQFSSDIGKKVLGQENCLFLDIYTIKAEKPESCCFPVLVYFHAGNFSTGSKEEYGSDFLLRYNKFILVIPNYRLGILGFLSTQDSILPGNLGLWDQRMALKWVAETIQAFGGDPHQITIAGHGAGGASVGFHILSPLSHNFFSAAISSSGTALDPWVMTNEPSPSAIEVAKSLKCLSNSSNDLVTCLKNHHLEDILQVQDKLKHVAFLPVKDETAEVPFIPADPRILYEKGYQKNVSYLAGVTENKAALQVSNGFPAVEQYQHLDKMVQHFLRPYMQHKSNFEAVAKAVKYHYLKGAVIPSFASIEPVLANMMSDFLYITPLYE</sequence>
<dbReference type="OrthoDB" id="6512235at2759"/>
<name>A0A087UE24_STEMI</name>
<accession>A0A087UE24</accession>
<organism evidence="5 6">
    <name type="scientific">Stegodyphus mimosarum</name>
    <name type="common">African social velvet spider</name>
    <dbReference type="NCBI Taxonomy" id="407821"/>
    <lineage>
        <taxon>Eukaryota</taxon>
        <taxon>Metazoa</taxon>
        <taxon>Ecdysozoa</taxon>
        <taxon>Arthropoda</taxon>
        <taxon>Chelicerata</taxon>
        <taxon>Arachnida</taxon>
        <taxon>Araneae</taxon>
        <taxon>Araneomorphae</taxon>
        <taxon>Entelegynae</taxon>
        <taxon>Eresoidea</taxon>
        <taxon>Eresidae</taxon>
        <taxon>Stegodyphus</taxon>
    </lineage>
</organism>
<dbReference type="Pfam" id="PF00135">
    <property type="entry name" value="COesterase"/>
    <property type="match status" value="1"/>
</dbReference>
<dbReference type="OMA" id="QMPWISD"/>
<feature type="domain" description="Carboxylesterase type B" evidence="4">
    <location>
        <begin position="27"/>
        <end position="412"/>
    </location>
</feature>
<evidence type="ECO:0000256" key="1">
    <source>
        <dbReference type="ARBA" id="ARBA00005964"/>
    </source>
</evidence>
<dbReference type="InterPro" id="IPR051093">
    <property type="entry name" value="Neuroligin/BSAL"/>
</dbReference>
<comment type="similarity">
    <text evidence="1">Belongs to the type-B carboxylesterase/lipase family.</text>
</comment>
<evidence type="ECO:0000256" key="2">
    <source>
        <dbReference type="ARBA" id="ARBA00023180"/>
    </source>
</evidence>
<dbReference type="InterPro" id="IPR002018">
    <property type="entry name" value="CarbesteraseB"/>
</dbReference>
<evidence type="ECO:0000313" key="6">
    <source>
        <dbReference type="Proteomes" id="UP000054359"/>
    </source>
</evidence>
<keyword evidence="3" id="KW-0732">Signal</keyword>
<dbReference type="EMBL" id="KK119399">
    <property type="protein sequence ID" value="KFM75613.1"/>
    <property type="molecule type" value="Genomic_DNA"/>
</dbReference>
<proteinExistence type="inferred from homology"/>